<dbReference type="PANTHER" id="PTHR37544:SF3">
    <property type="entry name" value="SPRAY"/>
    <property type="match status" value="1"/>
</dbReference>
<evidence type="ECO:0000313" key="4">
    <source>
        <dbReference type="Proteomes" id="UP000244855"/>
    </source>
</evidence>
<organism evidence="3 4">
    <name type="scientific">Periconia macrospinosa</name>
    <dbReference type="NCBI Taxonomy" id="97972"/>
    <lineage>
        <taxon>Eukaryota</taxon>
        <taxon>Fungi</taxon>
        <taxon>Dikarya</taxon>
        <taxon>Ascomycota</taxon>
        <taxon>Pezizomycotina</taxon>
        <taxon>Dothideomycetes</taxon>
        <taxon>Pleosporomycetidae</taxon>
        <taxon>Pleosporales</taxon>
        <taxon>Massarineae</taxon>
        <taxon>Periconiaceae</taxon>
        <taxon>Periconia</taxon>
    </lineage>
</organism>
<keyword evidence="2" id="KW-0472">Membrane</keyword>
<sequence>MDSTRHSGTFNHTSMISMSKSPQEIRQGAATSYQSCYWLWASGKTLKNRHWLLSLVTFGTFVSQALIIALSALFRQDAGYLDSIVKLERTLELRQIPYIRQFNQTSGYPAIFSWKAEGGLGSITDFYSNLSTNWMYTAEIRLTTNGNEPAWSKEGWSFVPVNLSDIGTMSRGQNDIGFNTEIATAHYSSVNVTLKTPAIRGRVICEPIQEVSTTKHWLSHVPMIDQATNVTTNVTGLSSIMFIDTPYVGGMTPDARYLSCCFNQTDSARIDSFFMTVAVGYWTEIWQTRTEPEQGLPFARVTGSTLNFTVKWVHGDGGFAELPEDYPRIGRNRQYNQSLLFFDPPQIQALSCMPPVESSEAEVVLDKETGRIQSYQLLTEPIPEESAWSDSFVFHDLTEPIDPAVKAKIAGGNRKNGGLNHVVRIMQNMTTSYGVNFMYAMLHASRLSSLRSPPNEIPAPQWDETLKDNVFNIRDNYTGLNLDFMSYASYIQANKDAASLLDANVLRQQTEHTFTTFFQHFVSSDVSLQSGGWAYQPIGANLDGLGKPRDTTPPQIAPNGEPAVPVSKLPTRDTEPHFNAKVAKQVEVLRMSPMAFVVCVVLLSWLLATLVVVAVSERLYFRGLIRNVESIADVLVLVAGSERFLELVREGDVQRLQTDQKIKTRLGPFRDSKGRVRRGIDIVEDGEILLEQN</sequence>
<dbReference type="AlphaFoldDB" id="A0A2V1EDQ6"/>
<dbReference type="OrthoDB" id="3248909at2759"/>
<accession>A0A2V1EDQ6</accession>
<name>A0A2V1EDQ6_9PLEO</name>
<evidence type="ECO:0000313" key="3">
    <source>
        <dbReference type="EMBL" id="PVI08697.1"/>
    </source>
</evidence>
<evidence type="ECO:0000256" key="1">
    <source>
        <dbReference type="SAM" id="MobiDB-lite"/>
    </source>
</evidence>
<dbReference type="PANTHER" id="PTHR37544">
    <property type="entry name" value="SPRAY-RELATED"/>
    <property type="match status" value="1"/>
</dbReference>
<dbReference type="Pfam" id="PF11915">
    <property type="entry name" value="DUF3433"/>
    <property type="match status" value="1"/>
</dbReference>
<dbReference type="InterPro" id="IPR021840">
    <property type="entry name" value="DUF3433"/>
</dbReference>
<keyword evidence="2" id="KW-1133">Transmembrane helix</keyword>
<dbReference type="Proteomes" id="UP000244855">
    <property type="component" value="Unassembled WGS sequence"/>
</dbReference>
<protein>
    <submittedName>
        <fullName evidence="3">Uncharacterized protein</fullName>
    </submittedName>
</protein>
<feature type="region of interest" description="Disordered" evidence="1">
    <location>
        <begin position="1"/>
        <end position="22"/>
    </location>
</feature>
<dbReference type="EMBL" id="KZ805300">
    <property type="protein sequence ID" value="PVI08697.1"/>
    <property type="molecule type" value="Genomic_DNA"/>
</dbReference>
<proteinExistence type="predicted"/>
<evidence type="ECO:0000256" key="2">
    <source>
        <dbReference type="SAM" id="Phobius"/>
    </source>
</evidence>
<feature type="transmembrane region" description="Helical" evidence="2">
    <location>
        <begin position="594"/>
        <end position="616"/>
    </location>
</feature>
<keyword evidence="2" id="KW-0812">Transmembrane</keyword>
<feature type="transmembrane region" description="Helical" evidence="2">
    <location>
        <begin position="51"/>
        <end position="74"/>
    </location>
</feature>
<keyword evidence="4" id="KW-1185">Reference proteome</keyword>
<gene>
    <name evidence="3" type="ORF">DM02DRAFT_9443</name>
</gene>
<reference evidence="3 4" key="1">
    <citation type="journal article" date="2018" name="Sci. Rep.">
        <title>Comparative genomics provides insights into the lifestyle and reveals functional heterogeneity of dark septate endophytic fungi.</title>
        <authorList>
            <person name="Knapp D.G."/>
            <person name="Nemeth J.B."/>
            <person name="Barry K."/>
            <person name="Hainaut M."/>
            <person name="Henrissat B."/>
            <person name="Johnson J."/>
            <person name="Kuo A."/>
            <person name="Lim J.H.P."/>
            <person name="Lipzen A."/>
            <person name="Nolan M."/>
            <person name="Ohm R.A."/>
            <person name="Tamas L."/>
            <person name="Grigoriev I.V."/>
            <person name="Spatafora J.W."/>
            <person name="Nagy L.G."/>
            <person name="Kovacs G.M."/>
        </authorList>
    </citation>
    <scope>NUCLEOTIDE SEQUENCE [LARGE SCALE GENOMIC DNA]</scope>
    <source>
        <strain evidence="3 4">DSE2036</strain>
    </source>
</reference>